<reference evidence="4 5" key="1">
    <citation type="submission" date="2021-01" db="EMBL/GenBank/DDBJ databases">
        <title>Genomic Encyclopedia of Type Strains, Phase IV (KMG-IV): sequencing the most valuable type-strain genomes for metagenomic binning, comparative biology and taxonomic classification.</title>
        <authorList>
            <person name="Goeker M."/>
        </authorList>
    </citation>
    <scope>NUCLEOTIDE SEQUENCE [LARGE SCALE GENOMIC DNA]</scope>
    <source>
        <strain evidence="4 5">DSM 25540</strain>
    </source>
</reference>
<evidence type="ECO:0000256" key="1">
    <source>
        <dbReference type="ARBA" id="ARBA00005801"/>
    </source>
</evidence>
<feature type="transmembrane region" description="Helical" evidence="2">
    <location>
        <begin position="134"/>
        <end position="150"/>
    </location>
</feature>
<evidence type="ECO:0000256" key="2">
    <source>
        <dbReference type="SAM" id="Phobius"/>
    </source>
</evidence>
<protein>
    <submittedName>
        <fullName evidence="4">Prepilin peptidase CpaA</fullName>
        <ecNumber evidence="4">3.4.23.43</ecNumber>
    </submittedName>
</protein>
<keyword evidence="2" id="KW-0812">Transmembrane</keyword>
<evidence type="ECO:0000313" key="5">
    <source>
        <dbReference type="Proteomes" id="UP000741863"/>
    </source>
</evidence>
<keyword evidence="2" id="KW-0472">Membrane</keyword>
<sequence>MVSIILLATTLLIATIIDLRTWKIPNWLTLSATVIGVTHNSVMYGLDGLFTSLLGMVIGFAIFFCFYLMKAYGAGDVKLMAAIGAIMGVPFILYSSIIIVLIGGLVSIVVLIVRHQQRRKDNLAKNQMNTAFPFSLWITVGSVLTVWQMYPQL</sequence>
<dbReference type="GO" id="GO:0004190">
    <property type="term" value="F:aspartic-type endopeptidase activity"/>
    <property type="evidence" value="ECO:0007669"/>
    <property type="project" value="UniProtKB-EC"/>
</dbReference>
<dbReference type="EC" id="3.4.23.43" evidence="4"/>
<evidence type="ECO:0000313" key="4">
    <source>
        <dbReference type="EMBL" id="MBM7634994.1"/>
    </source>
</evidence>
<dbReference type="PANTHER" id="PTHR30487:SF0">
    <property type="entry name" value="PREPILIN LEADER PEPTIDASE_N-METHYLTRANSFERASE-RELATED"/>
    <property type="match status" value="1"/>
</dbReference>
<organism evidence="4 5">
    <name type="scientific">Geomicrobium sediminis</name>
    <dbReference type="NCBI Taxonomy" id="1347788"/>
    <lineage>
        <taxon>Bacteria</taxon>
        <taxon>Bacillati</taxon>
        <taxon>Bacillota</taxon>
        <taxon>Bacilli</taxon>
        <taxon>Bacillales</taxon>
        <taxon>Geomicrobium</taxon>
    </lineage>
</organism>
<dbReference type="RefSeq" id="WP_204699737.1">
    <property type="nucleotide sequence ID" value="NZ_JAFBEC010000021.1"/>
</dbReference>
<keyword evidence="4" id="KW-0378">Hydrolase</keyword>
<feature type="transmembrane region" description="Helical" evidence="2">
    <location>
        <begin position="49"/>
        <end position="69"/>
    </location>
</feature>
<evidence type="ECO:0000259" key="3">
    <source>
        <dbReference type="Pfam" id="PF01478"/>
    </source>
</evidence>
<dbReference type="EMBL" id="JAFBEC010000021">
    <property type="protein sequence ID" value="MBM7634994.1"/>
    <property type="molecule type" value="Genomic_DNA"/>
</dbReference>
<proteinExistence type="inferred from homology"/>
<accession>A0ABS2PI26</accession>
<dbReference type="PANTHER" id="PTHR30487">
    <property type="entry name" value="TYPE 4 PREPILIN-LIKE PROTEINS LEADER PEPTIDE-PROCESSING ENZYME"/>
    <property type="match status" value="1"/>
</dbReference>
<feature type="domain" description="Prepilin type IV endopeptidase peptidase" evidence="3">
    <location>
        <begin position="5"/>
        <end position="108"/>
    </location>
</feature>
<dbReference type="Proteomes" id="UP000741863">
    <property type="component" value="Unassembled WGS sequence"/>
</dbReference>
<keyword evidence="5" id="KW-1185">Reference proteome</keyword>
<gene>
    <name evidence="4" type="ORF">JOD17_004137</name>
</gene>
<dbReference type="Pfam" id="PF01478">
    <property type="entry name" value="Peptidase_A24"/>
    <property type="match status" value="1"/>
</dbReference>
<comment type="similarity">
    <text evidence="1">Belongs to the peptidase A24 family.</text>
</comment>
<feature type="transmembrane region" description="Helical" evidence="2">
    <location>
        <begin position="81"/>
        <end position="113"/>
    </location>
</feature>
<name>A0ABS2PI26_9BACL</name>
<dbReference type="Gene3D" id="1.20.120.1220">
    <property type="match status" value="1"/>
</dbReference>
<comment type="caution">
    <text evidence="4">The sequence shown here is derived from an EMBL/GenBank/DDBJ whole genome shotgun (WGS) entry which is preliminary data.</text>
</comment>
<keyword evidence="2" id="KW-1133">Transmembrane helix</keyword>
<dbReference type="InterPro" id="IPR000045">
    <property type="entry name" value="Prepilin_IV_endopep_pep"/>
</dbReference>
<dbReference type="InterPro" id="IPR050882">
    <property type="entry name" value="Prepilin_peptidase/N-MTase"/>
</dbReference>